<reference evidence="2" key="1">
    <citation type="submission" date="2025-08" db="UniProtKB">
        <authorList>
            <consortium name="Ensembl"/>
        </authorList>
    </citation>
    <scope>IDENTIFICATION</scope>
</reference>
<evidence type="ECO:0000256" key="1">
    <source>
        <dbReference type="SAM" id="Phobius"/>
    </source>
</evidence>
<keyword evidence="1" id="KW-0812">Transmembrane</keyword>
<organism evidence="2 3">
    <name type="scientific">Oncorhynchus tshawytscha</name>
    <name type="common">Chinook salmon</name>
    <name type="synonym">Salmo tshawytscha</name>
    <dbReference type="NCBI Taxonomy" id="74940"/>
    <lineage>
        <taxon>Eukaryota</taxon>
        <taxon>Metazoa</taxon>
        <taxon>Chordata</taxon>
        <taxon>Craniata</taxon>
        <taxon>Vertebrata</taxon>
        <taxon>Euteleostomi</taxon>
        <taxon>Actinopterygii</taxon>
        <taxon>Neopterygii</taxon>
        <taxon>Teleostei</taxon>
        <taxon>Protacanthopterygii</taxon>
        <taxon>Salmoniformes</taxon>
        <taxon>Salmonidae</taxon>
        <taxon>Salmoninae</taxon>
        <taxon>Oncorhynchus</taxon>
    </lineage>
</organism>
<evidence type="ECO:0000313" key="2">
    <source>
        <dbReference type="Ensembl" id="ENSOTSP00005087791.1"/>
    </source>
</evidence>
<sequence>MEQTVTRVYVTQKEGADGLGNIAMACALLFGLIYCLNLSYPQELKCTFEVLQNILLNLDGQRVLSKKCTHFARLFVLCFLEATTLMIWK</sequence>
<dbReference type="AlphaFoldDB" id="A0A8C8J092"/>
<keyword evidence="1" id="KW-1133">Transmembrane helix</keyword>
<dbReference type="Proteomes" id="UP000694402">
    <property type="component" value="Unassembled WGS sequence"/>
</dbReference>
<feature type="transmembrane region" description="Helical" evidence="1">
    <location>
        <begin position="71"/>
        <end position="88"/>
    </location>
</feature>
<dbReference type="GeneTree" id="ENSGT01120000274431"/>
<accession>A0A8C8J092</accession>
<keyword evidence="1" id="KW-0472">Membrane</keyword>
<reference evidence="2" key="2">
    <citation type="submission" date="2025-09" db="UniProtKB">
        <authorList>
            <consortium name="Ensembl"/>
        </authorList>
    </citation>
    <scope>IDENTIFICATION</scope>
</reference>
<keyword evidence="3" id="KW-1185">Reference proteome</keyword>
<dbReference type="Ensembl" id="ENSOTST00005095283.2">
    <property type="protein sequence ID" value="ENSOTSP00005087791.1"/>
    <property type="gene ID" value="ENSOTSG00005041356.2"/>
</dbReference>
<dbReference type="PANTHER" id="PTHR31025">
    <property type="entry name" value="SI:CH211-196P9.1-RELATED"/>
    <property type="match status" value="1"/>
</dbReference>
<feature type="transmembrane region" description="Helical" evidence="1">
    <location>
        <begin position="20"/>
        <end position="40"/>
    </location>
</feature>
<dbReference type="PANTHER" id="PTHR31025:SF25">
    <property type="entry name" value="ZINC FINGER (C2H2)-60"/>
    <property type="match status" value="1"/>
</dbReference>
<protein>
    <submittedName>
        <fullName evidence="2">Uncharacterized protein</fullName>
    </submittedName>
</protein>
<evidence type="ECO:0000313" key="3">
    <source>
        <dbReference type="Proteomes" id="UP000694402"/>
    </source>
</evidence>
<proteinExistence type="predicted"/>
<name>A0A8C8J092_ONCTS</name>